<proteinExistence type="predicted"/>
<organism evidence="1 2">
    <name type="scientific">Nocardioides lentus</name>
    <dbReference type="NCBI Taxonomy" id="338077"/>
    <lineage>
        <taxon>Bacteria</taxon>
        <taxon>Bacillati</taxon>
        <taxon>Actinomycetota</taxon>
        <taxon>Actinomycetes</taxon>
        <taxon>Propionibacteriales</taxon>
        <taxon>Nocardioidaceae</taxon>
        <taxon>Nocardioides</taxon>
    </lineage>
</organism>
<accession>A0ABN2P0W2</accession>
<dbReference type="Proteomes" id="UP001501612">
    <property type="component" value="Unassembled WGS sequence"/>
</dbReference>
<dbReference type="InterPro" id="IPR019276">
    <property type="entry name" value="DUF2303"/>
</dbReference>
<evidence type="ECO:0000313" key="2">
    <source>
        <dbReference type="Proteomes" id="UP001501612"/>
    </source>
</evidence>
<dbReference type="RefSeq" id="WP_344004068.1">
    <property type="nucleotide sequence ID" value="NZ_BAAAMY010000002.1"/>
</dbReference>
<name>A0ABN2P0W2_9ACTN</name>
<dbReference type="EMBL" id="BAAAMY010000002">
    <property type="protein sequence ID" value="GAA1909205.1"/>
    <property type="molecule type" value="Genomic_DNA"/>
</dbReference>
<sequence length="301" mass="33211">MSDVRNTEHTTDLEPQEFLAAASPRSEADAVADVARQAVEPQALDIAQRLHVLQVPAGGSAVVVDVEDYLDIYRDRPRRKKGKYDVHDAASLLAYLDKHGEEETEVWADLDSRTITAVLNAHTDRPLTEADAAGHGDHRVKLTVKLTDAWKRWAEHDGKLLEQSKFAELIEDGAADIVRPSGADMLEVAQTFQATIGVDFKSSRLLDSGERQLVYAESVEARAGRTGTVEIPKDFDLAIKPFEGGDTFRVLARFRYRISEGTLRIGYRLDRPADVLRDAFGSVVEQVREGCPHPVLLGASA</sequence>
<evidence type="ECO:0000313" key="1">
    <source>
        <dbReference type="EMBL" id="GAA1909205.1"/>
    </source>
</evidence>
<protein>
    <recommendedName>
        <fullName evidence="3">DUF2303 family protein</fullName>
    </recommendedName>
</protein>
<reference evidence="1 2" key="1">
    <citation type="journal article" date="2019" name="Int. J. Syst. Evol. Microbiol.">
        <title>The Global Catalogue of Microorganisms (GCM) 10K type strain sequencing project: providing services to taxonomists for standard genome sequencing and annotation.</title>
        <authorList>
            <consortium name="The Broad Institute Genomics Platform"/>
            <consortium name="The Broad Institute Genome Sequencing Center for Infectious Disease"/>
            <person name="Wu L."/>
            <person name="Ma J."/>
        </authorList>
    </citation>
    <scope>NUCLEOTIDE SEQUENCE [LARGE SCALE GENOMIC DNA]</scope>
    <source>
        <strain evidence="1 2">JCM 14046</strain>
    </source>
</reference>
<comment type="caution">
    <text evidence="1">The sequence shown here is derived from an EMBL/GenBank/DDBJ whole genome shotgun (WGS) entry which is preliminary data.</text>
</comment>
<dbReference type="Pfam" id="PF10065">
    <property type="entry name" value="DUF2303"/>
    <property type="match status" value="1"/>
</dbReference>
<gene>
    <name evidence="1" type="ORF">GCM10009737_07980</name>
</gene>
<evidence type="ECO:0008006" key="3">
    <source>
        <dbReference type="Google" id="ProtNLM"/>
    </source>
</evidence>
<keyword evidence="2" id="KW-1185">Reference proteome</keyword>